<reference evidence="3 4" key="1">
    <citation type="submission" date="2020-08" db="EMBL/GenBank/DDBJ databases">
        <title>Genome sequence of Rhodobacteraceae bacterium Lw-13e.</title>
        <authorList>
            <person name="Poehlein A."/>
            <person name="Wolter L."/>
            <person name="Daniel R."/>
            <person name="Brinkhoff T."/>
        </authorList>
    </citation>
    <scope>NUCLEOTIDE SEQUENCE [LARGE SCALE GENOMIC DNA]</scope>
    <source>
        <strain evidence="3 4">Lw-13e</strain>
    </source>
</reference>
<name>A0A418SC47_9RHOB</name>
<evidence type="ECO:0000313" key="4">
    <source>
        <dbReference type="Proteomes" id="UP000283786"/>
    </source>
</evidence>
<gene>
    <name evidence="3" type="ORF">PSAL_011740</name>
</gene>
<dbReference type="Proteomes" id="UP000283786">
    <property type="component" value="Chromosome"/>
</dbReference>
<dbReference type="GO" id="GO:0016020">
    <property type="term" value="C:membrane"/>
    <property type="evidence" value="ECO:0007669"/>
    <property type="project" value="InterPro"/>
</dbReference>
<evidence type="ECO:0000256" key="2">
    <source>
        <dbReference type="RuleBase" id="RU003750"/>
    </source>
</evidence>
<accession>A0A418SC47</accession>
<dbReference type="InterPro" id="IPR043130">
    <property type="entry name" value="CDP-OH_PTrfase_TM_dom"/>
</dbReference>
<sequence>MAGFAYFRLRALDGPFSRALGSPPRSFLAAVLLCVPAVGLGAAVLCATAPTLAANLAIALFLTASALTYPALRGTYPHPALGACNLITTLRMAMVCVLGAAVAQPVPHAVPLFTLAMVALALDGVDGWLARRSGLVSGFGARFDMEVDAALAAVLALLLIRMDDGGIGPTAALMVLGAARYAFVAAAMMLPWLRRPLPFSQARRAICVVQIAALSLLLLVGPASLAGRIGLTLAAALILWSFGRDILWLYRRRGLHCA</sequence>
<dbReference type="EMBL" id="CP060436">
    <property type="protein sequence ID" value="QPM89944.1"/>
    <property type="molecule type" value="Genomic_DNA"/>
</dbReference>
<dbReference type="Gene3D" id="1.20.120.1760">
    <property type="match status" value="1"/>
</dbReference>
<dbReference type="Pfam" id="PF01066">
    <property type="entry name" value="CDP-OH_P_transf"/>
    <property type="match status" value="1"/>
</dbReference>
<comment type="similarity">
    <text evidence="2">Belongs to the CDP-alcohol phosphatidyltransferase class-I family.</text>
</comment>
<evidence type="ECO:0000313" key="3">
    <source>
        <dbReference type="EMBL" id="QPM89944.1"/>
    </source>
</evidence>
<dbReference type="RefSeq" id="WP_119840786.1">
    <property type="nucleotide sequence ID" value="NZ_CP060436.1"/>
</dbReference>
<dbReference type="InterPro" id="IPR048254">
    <property type="entry name" value="CDP_ALCOHOL_P_TRANSF_CS"/>
</dbReference>
<dbReference type="PROSITE" id="PS00379">
    <property type="entry name" value="CDP_ALCOHOL_P_TRANSF"/>
    <property type="match status" value="1"/>
</dbReference>
<keyword evidence="1 2" id="KW-0808">Transferase</keyword>
<dbReference type="InterPro" id="IPR000462">
    <property type="entry name" value="CDP-OH_P_trans"/>
</dbReference>
<dbReference type="GO" id="GO:0008654">
    <property type="term" value="P:phospholipid biosynthetic process"/>
    <property type="evidence" value="ECO:0007669"/>
    <property type="project" value="InterPro"/>
</dbReference>
<dbReference type="KEGG" id="palw:PSAL_011740"/>
<dbReference type="GO" id="GO:0016780">
    <property type="term" value="F:phosphotransferase activity, for other substituted phosphate groups"/>
    <property type="evidence" value="ECO:0007669"/>
    <property type="project" value="InterPro"/>
</dbReference>
<organism evidence="3 4">
    <name type="scientific">Pseudooceanicola algae</name>
    <dbReference type="NCBI Taxonomy" id="1537215"/>
    <lineage>
        <taxon>Bacteria</taxon>
        <taxon>Pseudomonadati</taxon>
        <taxon>Pseudomonadota</taxon>
        <taxon>Alphaproteobacteria</taxon>
        <taxon>Rhodobacterales</taxon>
        <taxon>Paracoccaceae</taxon>
        <taxon>Pseudooceanicola</taxon>
    </lineage>
</organism>
<dbReference type="OrthoDB" id="9782011at2"/>
<evidence type="ECO:0000256" key="1">
    <source>
        <dbReference type="ARBA" id="ARBA00022679"/>
    </source>
</evidence>
<keyword evidence="4" id="KW-1185">Reference proteome</keyword>
<protein>
    <submittedName>
        <fullName evidence="3">Uncharacterized protein</fullName>
    </submittedName>
</protein>
<dbReference type="AlphaFoldDB" id="A0A418SC47"/>
<proteinExistence type="inferred from homology"/>